<evidence type="ECO:0000256" key="7">
    <source>
        <dbReference type="ARBA" id="ARBA00023136"/>
    </source>
</evidence>
<feature type="domain" description="PTS EIIC type-3" evidence="10">
    <location>
        <begin position="8"/>
        <end position="408"/>
    </location>
</feature>
<dbReference type="PANTHER" id="PTHR33989">
    <property type="match status" value="1"/>
</dbReference>
<evidence type="ECO:0000259" key="10">
    <source>
        <dbReference type="PROSITE" id="PS51105"/>
    </source>
</evidence>
<feature type="transmembrane region" description="Helical" evidence="9">
    <location>
        <begin position="73"/>
        <end position="96"/>
    </location>
</feature>
<feature type="transmembrane region" description="Helical" evidence="9">
    <location>
        <begin position="103"/>
        <end position="120"/>
    </location>
</feature>
<keyword evidence="6 9" id="KW-1133">Transmembrane helix</keyword>
<dbReference type="PIRSF" id="PIRSF006351">
    <property type="entry name" value="PTS_EIIC-Cellobiose"/>
    <property type="match status" value="1"/>
</dbReference>
<feature type="transmembrane region" description="Helical" evidence="9">
    <location>
        <begin position="246"/>
        <end position="263"/>
    </location>
</feature>
<keyword evidence="7 8" id="KW-0472">Membrane</keyword>
<evidence type="ECO:0000256" key="2">
    <source>
        <dbReference type="ARBA" id="ARBA00022448"/>
    </source>
</evidence>
<dbReference type="InterPro" id="IPR003352">
    <property type="entry name" value="PTS_EIIC"/>
</dbReference>
<feature type="transmembrane region" description="Helical" evidence="9">
    <location>
        <begin position="391"/>
        <end position="412"/>
    </location>
</feature>
<dbReference type="Pfam" id="PF02378">
    <property type="entry name" value="PTS_EIIC"/>
    <property type="match status" value="1"/>
</dbReference>
<evidence type="ECO:0000256" key="9">
    <source>
        <dbReference type="SAM" id="Phobius"/>
    </source>
</evidence>
<evidence type="ECO:0000256" key="3">
    <source>
        <dbReference type="ARBA" id="ARBA00022475"/>
    </source>
</evidence>
<keyword evidence="3 8" id="KW-1003">Cell membrane</keyword>
<comment type="subcellular location">
    <subcellularLocation>
        <location evidence="1">Cell membrane</location>
        <topology evidence="1">Multi-pass membrane protein</topology>
    </subcellularLocation>
</comment>
<comment type="function">
    <text evidence="8">The phosphoenolpyruvate-dependent sugar phosphotransferase system (PTS), a major carbohydrate active -transport system, catalyzes the phosphorylation of incoming sugar substrates concomitant with their translocation across the cell membrane.</text>
</comment>
<feature type="transmembrane region" description="Helical" evidence="9">
    <location>
        <begin position="132"/>
        <end position="155"/>
    </location>
</feature>
<dbReference type="EMBL" id="BRXR01000001">
    <property type="protein sequence ID" value="GLC32030.1"/>
    <property type="molecule type" value="Genomic_DNA"/>
</dbReference>
<dbReference type="InterPro" id="IPR004796">
    <property type="entry name" value="PTS_IIC_cello"/>
</dbReference>
<evidence type="ECO:0000313" key="12">
    <source>
        <dbReference type="Proteomes" id="UP001208567"/>
    </source>
</evidence>
<organism evidence="11 12">
    <name type="scientific">Clostridium omnivorum</name>
    <dbReference type="NCBI Taxonomy" id="1604902"/>
    <lineage>
        <taxon>Bacteria</taxon>
        <taxon>Bacillati</taxon>
        <taxon>Bacillota</taxon>
        <taxon>Clostridia</taxon>
        <taxon>Eubacteriales</taxon>
        <taxon>Clostridiaceae</taxon>
        <taxon>Clostridium</taxon>
    </lineage>
</organism>
<feature type="transmembrane region" description="Helical" evidence="9">
    <location>
        <begin position="368"/>
        <end position="385"/>
    </location>
</feature>
<dbReference type="InterPro" id="IPR051088">
    <property type="entry name" value="PTS_Sugar-EIIC/EIIB"/>
</dbReference>
<keyword evidence="4 8" id="KW-0762">Sugar transport</keyword>
<keyword evidence="2 8" id="KW-0813">Transport</keyword>
<proteinExistence type="predicted"/>
<protein>
    <recommendedName>
        <fullName evidence="8">Permease IIC component</fullName>
    </recommendedName>
</protein>
<gene>
    <name evidence="11" type="ORF">bsdE14_34400</name>
</gene>
<evidence type="ECO:0000256" key="5">
    <source>
        <dbReference type="ARBA" id="ARBA00022692"/>
    </source>
</evidence>
<evidence type="ECO:0000256" key="1">
    <source>
        <dbReference type="ARBA" id="ARBA00004651"/>
    </source>
</evidence>
<evidence type="ECO:0000256" key="6">
    <source>
        <dbReference type="ARBA" id="ARBA00022989"/>
    </source>
</evidence>
<sequence length="430" mass="46204">MKKIIEFLEKYFVPVAGKIGSQRHLVAIRDGFVAIMPLILVGSLAVLFNNFPIPGWADFMKGIFGEKWNSFGGTLWNGTFAIMSLLVVFTISYNLAKSYDQDGLMSGVVSFGALLMLYAGSAKDWALPFAYLGAQGLFVALFVSLAATEIFVRLMRNKKLIIKMPDSVPPAVGRSFAALIPAFVTLVIFGALKIVLDVFGIPDIHKFIFDIIQQPLLGLAGTLGAALLVVFLVHLLWFFGLHGTNILLPITTALFLPLMEANVKAFQTGAAPQNIVTSSFFDTFVYMGGAGTSICLLAAMLLVGKREDNKAKAKLGIGPAAFNINEPVLFGVPLVLNPIYAIPFILTPLILTVVSYGAMAIGLVPKTIAVVHWTMPPIISGFLATGSIRGIILQLVNIAIGIIMYIPFVAVAEKHANELEVAAGSQSVDL</sequence>
<evidence type="ECO:0000256" key="4">
    <source>
        <dbReference type="ARBA" id="ARBA00022597"/>
    </source>
</evidence>
<dbReference type="RefSeq" id="WP_264851341.1">
    <property type="nucleotide sequence ID" value="NZ_BRXR01000001.1"/>
</dbReference>
<keyword evidence="5 9" id="KW-0812">Transmembrane</keyword>
<feature type="transmembrane region" description="Helical" evidence="9">
    <location>
        <begin position="283"/>
        <end position="303"/>
    </location>
</feature>
<dbReference type="NCBIfam" id="TIGR00410">
    <property type="entry name" value="lacE"/>
    <property type="match status" value="1"/>
</dbReference>
<reference evidence="11 12" key="1">
    <citation type="journal article" date="2024" name="Int. J. Syst. Evol. Microbiol.">
        <title>Clostridium omnivorum sp. nov., isolated from anoxic soil under the treatment of reductive soil disinfestation.</title>
        <authorList>
            <person name="Ueki A."/>
            <person name="Tonouchi A."/>
            <person name="Kaku N."/>
            <person name="Honma S."/>
            <person name="Ueki K."/>
        </authorList>
    </citation>
    <scope>NUCLEOTIDE SEQUENCE [LARGE SCALE GENOMIC DNA]</scope>
    <source>
        <strain evidence="11 12">E14</strain>
    </source>
</reference>
<dbReference type="Proteomes" id="UP001208567">
    <property type="component" value="Unassembled WGS sequence"/>
</dbReference>
<accession>A0ABQ5N9Z0</accession>
<feature type="transmembrane region" description="Helical" evidence="9">
    <location>
        <begin position="176"/>
        <end position="196"/>
    </location>
</feature>
<feature type="transmembrane region" description="Helical" evidence="9">
    <location>
        <begin position="216"/>
        <end position="239"/>
    </location>
</feature>
<comment type="caution">
    <text evidence="11">The sequence shown here is derived from an EMBL/GenBank/DDBJ whole genome shotgun (WGS) entry which is preliminary data.</text>
</comment>
<dbReference type="PANTHER" id="PTHR33989:SF4">
    <property type="entry name" value="PTS SYSTEM N,N'-DIACETYLCHITOBIOSE-SPECIFIC EIIC COMPONENT"/>
    <property type="match status" value="1"/>
</dbReference>
<evidence type="ECO:0000313" key="11">
    <source>
        <dbReference type="EMBL" id="GLC32030.1"/>
    </source>
</evidence>
<dbReference type="PROSITE" id="PS51105">
    <property type="entry name" value="PTS_EIIC_TYPE_3"/>
    <property type="match status" value="1"/>
</dbReference>
<keyword evidence="12" id="KW-1185">Reference proteome</keyword>
<name>A0ABQ5N9Z0_9CLOT</name>
<evidence type="ECO:0000256" key="8">
    <source>
        <dbReference type="PIRNR" id="PIRNR006351"/>
    </source>
</evidence>
<dbReference type="InterPro" id="IPR004501">
    <property type="entry name" value="PTS_EIIC_3"/>
</dbReference>
<feature type="transmembrane region" description="Helical" evidence="9">
    <location>
        <begin position="32"/>
        <end position="53"/>
    </location>
</feature>